<keyword evidence="4" id="KW-1185">Reference proteome</keyword>
<reference evidence="3" key="2">
    <citation type="submission" date="2020-09" db="EMBL/GenBank/DDBJ databases">
        <authorList>
            <person name="Sun Q."/>
            <person name="Kim S."/>
        </authorList>
    </citation>
    <scope>NUCLEOTIDE SEQUENCE</scope>
    <source>
        <strain evidence="3">KCTC 12710</strain>
    </source>
</reference>
<comment type="caution">
    <text evidence="3">The sequence shown here is derived from an EMBL/GenBank/DDBJ whole genome shotgun (WGS) entry which is preliminary data.</text>
</comment>
<evidence type="ECO:0000259" key="2">
    <source>
        <dbReference type="Pfam" id="PF00440"/>
    </source>
</evidence>
<proteinExistence type="predicted"/>
<dbReference type="InterPro" id="IPR009057">
    <property type="entry name" value="Homeodomain-like_sf"/>
</dbReference>
<dbReference type="Proteomes" id="UP000636004">
    <property type="component" value="Unassembled WGS sequence"/>
</dbReference>
<dbReference type="RefSeq" id="WP_189362206.1">
    <property type="nucleotide sequence ID" value="NZ_BMWZ01000007.1"/>
</dbReference>
<evidence type="ECO:0000313" key="4">
    <source>
        <dbReference type="Proteomes" id="UP000636004"/>
    </source>
</evidence>
<protein>
    <recommendedName>
        <fullName evidence="2">HTH tetR-type domain-containing protein</fullName>
    </recommendedName>
</protein>
<dbReference type="Pfam" id="PF00440">
    <property type="entry name" value="TetR_N"/>
    <property type="match status" value="1"/>
</dbReference>
<accession>A0A918RAM3</accession>
<evidence type="ECO:0000256" key="1">
    <source>
        <dbReference type="ARBA" id="ARBA00023125"/>
    </source>
</evidence>
<gene>
    <name evidence="3" type="ORF">GCM10007028_30290</name>
</gene>
<dbReference type="GO" id="GO:0003677">
    <property type="term" value="F:DNA binding"/>
    <property type="evidence" value="ECO:0007669"/>
    <property type="project" value="UniProtKB-KW"/>
</dbReference>
<dbReference type="InterPro" id="IPR001647">
    <property type="entry name" value="HTH_TetR"/>
</dbReference>
<dbReference type="AlphaFoldDB" id="A0A918RAM3"/>
<sequence length="198" mass="22662">MKKEYIKSGRVNQKLETRNKILASAQYYINKGLEFTLEDIAKKSGISRATIYRYYSKVEILANEAGLDLNTKSPESIIENLKEKNMEDIILGVQHYYNQLAIDHEGAFRKYLCTVLTSNPAEMKRGARRKKTLQLAFDNTSINTTEKEKLVNLFTLLMGIEPLIVTKDVSGLNNNQSIEIMKWGVQLILKGYFESNTK</sequence>
<organism evidence="3 4">
    <name type="scientific">Algibacter mikhailovii</name>
    <dbReference type="NCBI Taxonomy" id="425498"/>
    <lineage>
        <taxon>Bacteria</taxon>
        <taxon>Pseudomonadati</taxon>
        <taxon>Bacteroidota</taxon>
        <taxon>Flavobacteriia</taxon>
        <taxon>Flavobacteriales</taxon>
        <taxon>Flavobacteriaceae</taxon>
        <taxon>Algibacter</taxon>
    </lineage>
</organism>
<name>A0A918RAM3_9FLAO</name>
<dbReference type="SUPFAM" id="SSF46689">
    <property type="entry name" value="Homeodomain-like"/>
    <property type="match status" value="1"/>
</dbReference>
<evidence type="ECO:0000313" key="3">
    <source>
        <dbReference type="EMBL" id="GGZ89920.1"/>
    </source>
</evidence>
<reference evidence="3" key="1">
    <citation type="journal article" date="2014" name="Int. J. Syst. Evol. Microbiol.">
        <title>Complete genome sequence of Corynebacterium casei LMG S-19264T (=DSM 44701T), isolated from a smear-ripened cheese.</title>
        <authorList>
            <consortium name="US DOE Joint Genome Institute (JGI-PGF)"/>
            <person name="Walter F."/>
            <person name="Albersmeier A."/>
            <person name="Kalinowski J."/>
            <person name="Ruckert C."/>
        </authorList>
    </citation>
    <scope>NUCLEOTIDE SEQUENCE</scope>
    <source>
        <strain evidence="3">KCTC 12710</strain>
    </source>
</reference>
<keyword evidence="1" id="KW-0238">DNA-binding</keyword>
<dbReference type="Gene3D" id="1.10.357.10">
    <property type="entry name" value="Tetracycline Repressor, domain 2"/>
    <property type="match status" value="1"/>
</dbReference>
<dbReference type="EMBL" id="BMWZ01000007">
    <property type="protein sequence ID" value="GGZ89920.1"/>
    <property type="molecule type" value="Genomic_DNA"/>
</dbReference>
<feature type="domain" description="HTH tetR-type" evidence="2">
    <location>
        <begin position="27"/>
        <end position="57"/>
    </location>
</feature>